<evidence type="ECO:0000313" key="2">
    <source>
        <dbReference type="EMBL" id="SMO37494.1"/>
    </source>
</evidence>
<name>A0A521ARP0_9FLAO</name>
<dbReference type="OrthoDB" id="1376821at2"/>
<evidence type="ECO:0000313" key="4">
    <source>
        <dbReference type="Proteomes" id="UP000468990"/>
    </source>
</evidence>
<accession>A0A521ARP0</accession>
<evidence type="ECO:0000313" key="3">
    <source>
        <dbReference type="Proteomes" id="UP000317289"/>
    </source>
</evidence>
<dbReference type="RefSeq" id="WP_142449010.1">
    <property type="nucleotide sequence ID" value="NZ_FXTA01000001.1"/>
</dbReference>
<sequence>MKKIFLIIAILVGFMAFSQQNETIYIFKFNKNTDEILYRTENGIQTISGFRILVNKKKIFFSSSPNRSDKKLNLNIDRVELDNIIKNDNPNKQLIFYVFLEEKNMYYNVAYMFRTIYD</sequence>
<dbReference type="Proteomes" id="UP000468990">
    <property type="component" value="Unassembled WGS sequence"/>
</dbReference>
<dbReference type="Proteomes" id="UP000317289">
    <property type="component" value="Unassembled WGS sequence"/>
</dbReference>
<evidence type="ECO:0000313" key="1">
    <source>
        <dbReference type="EMBL" id="MRX68638.1"/>
    </source>
</evidence>
<dbReference type="EMBL" id="FXTA01000001">
    <property type="protein sequence ID" value="SMO37494.1"/>
    <property type="molecule type" value="Genomic_DNA"/>
</dbReference>
<reference evidence="2 3" key="1">
    <citation type="submission" date="2017-05" db="EMBL/GenBank/DDBJ databases">
        <authorList>
            <person name="Varghese N."/>
            <person name="Submissions S."/>
        </authorList>
    </citation>
    <scope>NUCLEOTIDE SEQUENCE [LARGE SCALE GENOMIC DNA]</scope>
    <source>
        <strain evidence="2 3">DSM 19382</strain>
    </source>
</reference>
<keyword evidence="4" id="KW-1185">Reference proteome</keyword>
<organism evidence="2 3">
    <name type="scientific">Flavobacterium resistens</name>
    <dbReference type="NCBI Taxonomy" id="443612"/>
    <lineage>
        <taxon>Bacteria</taxon>
        <taxon>Pseudomonadati</taxon>
        <taxon>Bacteroidota</taxon>
        <taxon>Flavobacteriia</taxon>
        <taxon>Flavobacteriales</taxon>
        <taxon>Flavobacteriaceae</taxon>
        <taxon>Flavobacterium</taxon>
    </lineage>
</organism>
<dbReference type="EMBL" id="WKKG01000005">
    <property type="protein sequence ID" value="MRX68638.1"/>
    <property type="molecule type" value="Genomic_DNA"/>
</dbReference>
<protein>
    <submittedName>
        <fullName evidence="2">Uncharacterized protein</fullName>
    </submittedName>
</protein>
<dbReference type="AlphaFoldDB" id="A0A521ARP0"/>
<proteinExistence type="predicted"/>
<gene>
    <name evidence="1" type="ORF">GJU42_11750</name>
    <name evidence="2" type="ORF">SAMN06265349_101342</name>
</gene>
<reference evidence="1 4" key="2">
    <citation type="submission" date="2019-11" db="EMBL/GenBank/DDBJ databases">
        <title>Flavobacterium resistens genome.</title>
        <authorList>
            <person name="Wilson V.M."/>
            <person name="Newman J.D."/>
        </authorList>
    </citation>
    <scope>NUCLEOTIDE SEQUENCE [LARGE SCALE GENOMIC DNA]</scope>
    <source>
        <strain evidence="1 4">DSM 19382</strain>
    </source>
</reference>